<comment type="caution">
    <text evidence="9">The sequence shown here is derived from an EMBL/GenBank/DDBJ whole genome shotgun (WGS) entry which is preliminary data.</text>
</comment>
<feature type="non-terminal residue" evidence="9">
    <location>
        <position position="1"/>
    </location>
</feature>
<evidence type="ECO:0000256" key="1">
    <source>
        <dbReference type="ARBA" id="ARBA00022450"/>
    </source>
</evidence>
<dbReference type="SUPFAM" id="SSF55048">
    <property type="entry name" value="Probable ACP-binding domain of malonyl-CoA ACP transacylase"/>
    <property type="match status" value="1"/>
</dbReference>
<evidence type="ECO:0000259" key="6">
    <source>
        <dbReference type="PROSITE" id="PS50075"/>
    </source>
</evidence>
<dbReference type="Pfam" id="PF21149">
    <property type="entry name" value="FAS_pseudo-KR"/>
    <property type="match status" value="1"/>
</dbReference>
<dbReference type="Gene3D" id="3.30.70.3290">
    <property type="match status" value="1"/>
</dbReference>
<dbReference type="InterPro" id="IPR009081">
    <property type="entry name" value="PP-bd_ACP"/>
</dbReference>
<name>A0A9Q0MN19_9DIPT</name>
<dbReference type="SMART" id="SM00827">
    <property type="entry name" value="PKS_AT"/>
    <property type="match status" value="1"/>
</dbReference>
<accession>A0A9Q0MN19</accession>
<feature type="active site" description="Proton acceptor; for dehydratase activity" evidence="5">
    <location>
        <position position="886"/>
    </location>
</feature>
<keyword evidence="10" id="KW-1185">Reference proteome</keyword>
<feature type="active site" description="Proton donor; for dehydratase activity" evidence="5">
    <location>
        <position position="1040"/>
    </location>
</feature>
<feature type="domain" description="PKS/mFAS DH" evidence="8">
    <location>
        <begin position="852"/>
        <end position="1122"/>
    </location>
</feature>
<dbReference type="Gene3D" id="3.40.50.720">
    <property type="entry name" value="NAD(P)-binding Rossmann-like Domain"/>
    <property type="match status" value="1"/>
</dbReference>
<dbReference type="InterPro" id="IPR014030">
    <property type="entry name" value="Ketoacyl_synth_N"/>
</dbReference>
<dbReference type="EMBL" id="WJQU01001674">
    <property type="protein sequence ID" value="KAJ6633803.1"/>
    <property type="molecule type" value="Genomic_DNA"/>
</dbReference>
<dbReference type="Gene3D" id="3.40.50.1820">
    <property type="entry name" value="alpha/beta hydrolase"/>
    <property type="match status" value="1"/>
</dbReference>
<dbReference type="InterPro" id="IPR014031">
    <property type="entry name" value="Ketoacyl_synth_C"/>
</dbReference>
<dbReference type="Pfam" id="PF00698">
    <property type="entry name" value="Acyl_transf_1"/>
    <property type="match status" value="1"/>
</dbReference>
<dbReference type="InterPro" id="IPR016036">
    <property type="entry name" value="Malonyl_transacylase_ACP-bd"/>
</dbReference>
<gene>
    <name evidence="9" type="primary">FASN_3</name>
    <name evidence="9" type="ORF">Bhyg_15811</name>
</gene>
<dbReference type="PANTHER" id="PTHR43775">
    <property type="entry name" value="FATTY ACID SYNTHASE"/>
    <property type="match status" value="1"/>
</dbReference>
<dbReference type="GO" id="GO:0016491">
    <property type="term" value="F:oxidoreductase activity"/>
    <property type="evidence" value="ECO:0007669"/>
    <property type="project" value="InterPro"/>
</dbReference>
<feature type="domain" description="Carrier" evidence="6">
    <location>
        <begin position="1979"/>
        <end position="2056"/>
    </location>
</feature>
<dbReference type="InterPro" id="IPR050091">
    <property type="entry name" value="PKS_NRPS_Biosynth_Enz"/>
</dbReference>
<dbReference type="PANTHER" id="PTHR43775:SF23">
    <property type="entry name" value="FATTY ACID SYNTHASE 3"/>
    <property type="match status" value="1"/>
</dbReference>
<dbReference type="Pfam" id="PF00550">
    <property type="entry name" value="PP-binding"/>
    <property type="match status" value="1"/>
</dbReference>
<dbReference type="SUPFAM" id="SSF53474">
    <property type="entry name" value="alpha/beta-Hydrolases"/>
    <property type="match status" value="1"/>
</dbReference>
<feature type="domain" description="Ketosynthase family 3 (KS3)" evidence="7">
    <location>
        <begin position="5"/>
        <end position="412"/>
    </location>
</feature>
<dbReference type="Pfam" id="PF16197">
    <property type="entry name" value="KAsynt_C_assoc"/>
    <property type="match status" value="1"/>
</dbReference>
<dbReference type="InterPro" id="IPR013968">
    <property type="entry name" value="PKS_KR"/>
</dbReference>
<dbReference type="Pfam" id="PF08659">
    <property type="entry name" value="KR"/>
    <property type="match status" value="1"/>
</dbReference>
<dbReference type="OrthoDB" id="329835at2759"/>
<dbReference type="GO" id="GO:0004315">
    <property type="term" value="F:3-oxoacyl-[acyl-carrier-protein] synthase activity"/>
    <property type="evidence" value="ECO:0007669"/>
    <property type="project" value="InterPro"/>
</dbReference>
<dbReference type="PROSITE" id="PS52004">
    <property type="entry name" value="KS3_2"/>
    <property type="match status" value="1"/>
</dbReference>
<dbReference type="Pfam" id="PF13602">
    <property type="entry name" value="ADH_zinc_N_2"/>
    <property type="match status" value="1"/>
</dbReference>
<dbReference type="InterPro" id="IPR036291">
    <property type="entry name" value="NAD(P)-bd_dom_sf"/>
</dbReference>
<dbReference type="SMART" id="SM00825">
    <property type="entry name" value="PKS_KS"/>
    <property type="match status" value="1"/>
</dbReference>
<dbReference type="PROSITE" id="PS00606">
    <property type="entry name" value="KS3_1"/>
    <property type="match status" value="1"/>
</dbReference>
<dbReference type="SMART" id="SM00823">
    <property type="entry name" value="PKS_PP"/>
    <property type="match status" value="1"/>
</dbReference>
<sequence>MCTNLSDVVICGVAGRFPKSDDVSEYEQNLLNKVYMVDDCDDRVKWKFPNQPTKFGFIRNINKFDSQAFRMPPFLSKSLDPQGRILLEHVFEAVLDAGVCPNTLMGTNTGVYVGCFNYDSLDYWLFDKATRHGVSSVGNAAYALANRISFALGVHGPSITVDTACSASLYALTLAFNDIKNGTCDAAIVAGTNLILSPLPIEDFSRAGILAKNGISQPFDKHSCGYVRAEACCAIYLERAENAKRIYATVVSSKTNNDGFKRDGPMVPSSNIQKKLYESIYEDESIKIGVNSIDYIEAHATSTQVGDKQEIKSLDEYFCKDRKTPLKIGSVKSNLGHAEGAAAFTSLVKVLLMFENQRTYPNLNVTELRDDCAALVEKRIEIVQEVEDFHGTYIGLNSFGVLGANAHALLKRNGKAKVDNGFPKDDLPRLLTWSGRSKEAVGVIFDRVAGNVMDDEFMALLQSSQSQSMPACLSRGFGIFKTNSHDRSTVEIDRQIVDFDATERPIVFVYSGVGSQWLGMGKDLMKIPLIARRIDECHNILSAEGIDLKKIVTSDDPTTFSSCLNIFVGVNAIQIALTDLMNLIGIVPDFLIGHSVGELGCAYADGTLTMKETILTAYSRGLAINCLQREEGAMAAIGIGFKELRKIVPDDIEISCHNSSDSCTISGKIESVKHFVDEMKSKNVLAKVLDSAGVPFHSSYIAQSGPILVEKLKSIISSPKKRSKKWISTSVAKDKWEDEIAQWSSAEYHANNMLSPVLFAEGSLNLPEKSLVIEISPHGVLQPIVKQCLPSCDYVSLTKRDVDDGLIFILQSLGKIHQNGINIDIRQIYPKIEFPVSRGTAMISPLIKWNHSDNLFVPIYDPFTQCDKRSIFISLSDLKFNFMKGHQLDGRVILPATGYLYFVWETYAMMHSADMNDFPICFEEVKYLRATMLPKEHETELTINIQRGSGYFEIIDKTTTIASGIVKSGATETLTEITLKPSDDKGIDYSLNRDDFYKELRLRGYEFAYDFMSLDCIEIVNKYQTKGKIEWKSNWVTFTDCMLQSIIVNYDSRDLYLPTFIRKMVIDPKKHEDYIIKEVNSEERILIDVNGDLHLNCLRCGGVEIIGFRASFVTKFAQATAPTLQTYKFVPHFPTPILTKTNAARFCVQLLMEISPNLKVSIGEIDDGDEPLVETFVSCLDKVPLVMSQSKYFTKRENVEMKNVNVSSDELSANDNFDILIATNVLNDALLEKRFENILENGFLLSRETQLVDSVHLPASLQCIAVVTMTYEFVYIINRGKDIADEVPFTIPNDLENFAWVSDLKHQVTKKNTLLFSNGKFSGILGFFNCLKKEPRIKSLRSVFVTDDVIDKFELNDRFFSHQLSLGLPVNVYKYKKWGTYRHLDLPSITYNKSNSKHAFVNILTRGDVSSLTWVSGNLNLSRDNLIEVYFAALNYRDVLVATKRIVLDYEIENRIDCQYLCGYEFSGVTTDGRRVMGIIRSKAISNFVAENECLTMEIPDEWTLEDGATVLLVHVTVYLAFFQYTNIRKGKTILIHAGSGGLGLAAIRVAIGYGLKVFTTVSSEEKKNYLLNEFSGIERENIGNSRDTSFETMIMERTNGKGVDFVLNSLAEDKLQASIRCVADGGVFLEVGKFDMLTGNKISLNHFLRGITFTAVLLNLQNFMESQDIARSIARQIQDDIESGIIKPLKANVFAADEIQDAFRFIASSKHIGKVLINVKDHNKENIPSVVDVQPRLYFDKEKSYIIPGGLGGMGMEIIDFMILRECKKFVLSSSRGISNSYQTYRINLWKTYEDVEIVVTTADITTKEGCREVIKTALELGPVGGILNLAGKIDDKLFEKMTEKSFTNVWNPKALSTLHLDEVSRQLCPDLDHFVVFSSISCGYGNAGQTNYGFANSTTERIVEKRRADGLAGKAIQWGPVDDVGMMKNASDGKALTTFFGMIPQKINSCFNSLNNILMSDETIVSSVVVADKKISLGGDERSLEAMLIAMGFPDVKTIDRNKPILELGMDSIGGTEIQQTLEREFGITMTFQELRTKTLNQIEALIKGSKSNAKPNTAATFLDEMWKNINRGTTSENLIEELKFVEGRPKLLLIPGMISDMGDIWLELDYSIFTCNHGKFHCLQSFDELFKSIIGDVVELYNNETEFMLVGYSFGSMIALKICEVLESMGKRGNLISIDGSPSYIRLNVLESMNNQPTDEDLQNYIFEEFARSAYGAME</sequence>
<evidence type="ECO:0000256" key="3">
    <source>
        <dbReference type="ARBA" id="ARBA00022679"/>
    </source>
</evidence>
<dbReference type="Proteomes" id="UP001151699">
    <property type="component" value="Unassembled WGS sequence"/>
</dbReference>
<dbReference type="GO" id="GO:0004312">
    <property type="term" value="F:fatty acid synthase activity"/>
    <property type="evidence" value="ECO:0007669"/>
    <property type="project" value="TreeGrafter"/>
</dbReference>
<dbReference type="SUPFAM" id="SSF53901">
    <property type="entry name" value="Thiolase-like"/>
    <property type="match status" value="1"/>
</dbReference>
<dbReference type="InterPro" id="IPR020843">
    <property type="entry name" value="ER"/>
</dbReference>
<dbReference type="Gene3D" id="3.40.366.10">
    <property type="entry name" value="Malonyl-Coenzyme A Acyl Carrier Protein, domain 2"/>
    <property type="match status" value="1"/>
</dbReference>
<keyword evidence="2" id="KW-0597">Phosphoprotein</keyword>
<dbReference type="PROSITE" id="PS52019">
    <property type="entry name" value="PKS_MFAS_DH"/>
    <property type="match status" value="1"/>
</dbReference>
<dbReference type="SUPFAM" id="SSF51735">
    <property type="entry name" value="NAD(P)-binding Rossmann-fold domains"/>
    <property type="match status" value="2"/>
</dbReference>
<dbReference type="CDD" id="cd05195">
    <property type="entry name" value="enoyl_red"/>
    <property type="match status" value="1"/>
</dbReference>
<dbReference type="InterPro" id="IPR014043">
    <property type="entry name" value="Acyl_transferase_dom"/>
</dbReference>
<dbReference type="SUPFAM" id="SSF52151">
    <property type="entry name" value="FabD/lysophospholipase-like"/>
    <property type="match status" value="1"/>
</dbReference>
<dbReference type="Gene3D" id="3.40.47.10">
    <property type="match status" value="1"/>
</dbReference>
<dbReference type="InterPro" id="IPR020841">
    <property type="entry name" value="PKS_Beta-ketoAc_synthase_dom"/>
</dbReference>
<feature type="region of interest" description="C-terminal hotdog fold" evidence="5">
    <location>
        <begin position="987"/>
        <end position="1122"/>
    </location>
</feature>
<dbReference type="SMART" id="SM00829">
    <property type="entry name" value="PKS_ER"/>
    <property type="match status" value="1"/>
</dbReference>
<keyword evidence="3" id="KW-0808">Transferase</keyword>
<evidence type="ECO:0000256" key="2">
    <source>
        <dbReference type="ARBA" id="ARBA00022553"/>
    </source>
</evidence>
<dbReference type="Pfam" id="PF00109">
    <property type="entry name" value="ketoacyl-synt"/>
    <property type="match status" value="1"/>
</dbReference>
<dbReference type="InterPro" id="IPR018201">
    <property type="entry name" value="Ketoacyl_synth_AS"/>
</dbReference>
<evidence type="ECO:0000259" key="7">
    <source>
        <dbReference type="PROSITE" id="PS52004"/>
    </source>
</evidence>
<proteinExistence type="predicted"/>
<evidence type="ECO:0000256" key="4">
    <source>
        <dbReference type="ARBA" id="ARBA00023268"/>
    </source>
</evidence>
<dbReference type="Pfam" id="PF02801">
    <property type="entry name" value="Ketoacyl-synt_C"/>
    <property type="match status" value="1"/>
</dbReference>
<dbReference type="Gene3D" id="3.90.180.10">
    <property type="entry name" value="Medium-chain alcohol dehydrogenases, catalytic domain"/>
    <property type="match status" value="1"/>
</dbReference>
<dbReference type="SMART" id="SM00822">
    <property type="entry name" value="PKS_KR"/>
    <property type="match status" value="1"/>
</dbReference>
<dbReference type="GO" id="GO:0031177">
    <property type="term" value="F:phosphopantetheine binding"/>
    <property type="evidence" value="ECO:0007669"/>
    <property type="project" value="InterPro"/>
</dbReference>
<dbReference type="InterPro" id="IPR042104">
    <property type="entry name" value="PKS_dehydratase_sf"/>
</dbReference>
<dbReference type="InterPro" id="IPR016035">
    <property type="entry name" value="Acyl_Trfase/lysoPLipase"/>
</dbReference>
<evidence type="ECO:0000256" key="5">
    <source>
        <dbReference type="PROSITE-ProRule" id="PRU01363"/>
    </source>
</evidence>
<dbReference type="CDD" id="cd08954">
    <property type="entry name" value="KR_1_FAS_SDR_x"/>
    <property type="match status" value="1"/>
</dbReference>
<dbReference type="GO" id="GO:0006633">
    <property type="term" value="P:fatty acid biosynthetic process"/>
    <property type="evidence" value="ECO:0007669"/>
    <property type="project" value="InterPro"/>
</dbReference>
<dbReference type="InterPro" id="IPR036736">
    <property type="entry name" value="ACP-like_sf"/>
</dbReference>
<dbReference type="InterPro" id="IPR057326">
    <property type="entry name" value="KR_dom"/>
</dbReference>
<dbReference type="InterPro" id="IPR032821">
    <property type="entry name" value="PKS_assoc"/>
</dbReference>
<dbReference type="Gene3D" id="1.10.1200.10">
    <property type="entry name" value="ACP-like"/>
    <property type="match status" value="1"/>
</dbReference>
<dbReference type="InterPro" id="IPR020806">
    <property type="entry name" value="PKS_PP-bd"/>
</dbReference>
<keyword evidence="4" id="KW-0511">Multifunctional enzyme</keyword>
<evidence type="ECO:0000313" key="9">
    <source>
        <dbReference type="EMBL" id="KAJ6633803.1"/>
    </source>
</evidence>
<dbReference type="InterPro" id="IPR029058">
    <property type="entry name" value="AB_hydrolase_fold"/>
</dbReference>
<protein>
    <submittedName>
        <fullName evidence="9">Fatty acid synthase</fullName>
    </submittedName>
</protein>
<dbReference type="SUPFAM" id="SSF50129">
    <property type="entry name" value="GroES-like"/>
    <property type="match status" value="1"/>
</dbReference>
<dbReference type="SUPFAM" id="SSF47336">
    <property type="entry name" value="ACP-like"/>
    <property type="match status" value="1"/>
</dbReference>
<dbReference type="InterPro" id="IPR001227">
    <property type="entry name" value="Ac_transferase_dom_sf"/>
</dbReference>
<dbReference type="InterPro" id="IPR011032">
    <property type="entry name" value="GroES-like_sf"/>
</dbReference>
<feature type="region of interest" description="N-terminal hotdog fold" evidence="5">
    <location>
        <begin position="852"/>
        <end position="973"/>
    </location>
</feature>
<dbReference type="InterPro" id="IPR016039">
    <property type="entry name" value="Thiolase-like"/>
</dbReference>
<reference evidence="9" key="1">
    <citation type="submission" date="2022-07" db="EMBL/GenBank/DDBJ databases">
        <authorList>
            <person name="Trinca V."/>
            <person name="Uliana J.V.C."/>
            <person name="Torres T.T."/>
            <person name="Ward R.J."/>
            <person name="Monesi N."/>
        </authorList>
    </citation>
    <scope>NUCLEOTIDE SEQUENCE</scope>
    <source>
        <strain evidence="9">HSMRA1968</strain>
        <tissue evidence="9">Whole embryos</tissue>
    </source>
</reference>
<organism evidence="9 10">
    <name type="scientific">Pseudolycoriella hygida</name>
    <dbReference type="NCBI Taxonomy" id="35572"/>
    <lineage>
        <taxon>Eukaryota</taxon>
        <taxon>Metazoa</taxon>
        <taxon>Ecdysozoa</taxon>
        <taxon>Arthropoda</taxon>
        <taxon>Hexapoda</taxon>
        <taxon>Insecta</taxon>
        <taxon>Pterygota</taxon>
        <taxon>Neoptera</taxon>
        <taxon>Endopterygota</taxon>
        <taxon>Diptera</taxon>
        <taxon>Nematocera</taxon>
        <taxon>Sciaroidea</taxon>
        <taxon>Sciaridae</taxon>
        <taxon>Pseudolycoriella</taxon>
    </lineage>
</organism>
<dbReference type="Gene3D" id="3.10.129.110">
    <property type="entry name" value="Polyketide synthase dehydratase"/>
    <property type="match status" value="1"/>
</dbReference>
<dbReference type="InterPro" id="IPR049900">
    <property type="entry name" value="PKS_mFAS_DH"/>
</dbReference>
<dbReference type="PROSITE" id="PS50075">
    <property type="entry name" value="CARRIER"/>
    <property type="match status" value="1"/>
</dbReference>
<evidence type="ECO:0000313" key="10">
    <source>
        <dbReference type="Proteomes" id="UP001151699"/>
    </source>
</evidence>
<dbReference type="CDD" id="cd00833">
    <property type="entry name" value="PKS"/>
    <property type="match status" value="1"/>
</dbReference>
<dbReference type="InterPro" id="IPR049391">
    <property type="entry name" value="FAS_pseudo-KR"/>
</dbReference>
<evidence type="ECO:0000259" key="8">
    <source>
        <dbReference type="PROSITE" id="PS52019"/>
    </source>
</evidence>
<keyword evidence="1" id="KW-0596">Phosphopantetheine</keyword>